<feature type="compositionally biased region" description="Basic and acidic residues" evidence="7">
    <location>
        <begin position="164"/>
        <end position="203"/>
    </location>
</feature>
<feature type="region of interest" description="Disordered" evidence="7">
    <location>
        <begin position="639"/>
        <end position="678"/>
    </location>
</feature>
<dbReference type="Pfam" id="PF02854">
    <property type="entry name" value="MIF4G"/>
    <property type="match status" value="1"/>
</dbReference>
<dbReference type="GO" id="GO:0006397">
    <property type="term" value="P:mRNA processing"/>
    <property type="evidence" value="ECO:0007669"/>
    <property type="project" value="UniProtKB-KW"/>
</dbReference>
<evidence type="ECO:0000313" key="10">
    <source>
        <dbReference type="EMBL" id="KAE9463242.1"/>
    </source>
</evidence>
<dbReference type="PANTHER" id="PTHR31151:SF0">
    <property type="entry name" value="PROLINE-TRNA LIGASE (DUF1680)"/>
    <property type="match status" value="1"/>
</dbReference>
<evidence type="ECO:0000256" key="6">
    <source>
        <dbReference type="ARBA" id="ARBA00023242"/>
    </source>
</evidence>
<dbReference type="Gene3D" id="2.80.10.50">
    <property type="match status" value="1"/>
</dbReference>
<proteinExistence type="inferred from homology"/>
<feature type="compositionally biased region" description="Polar residues" evidence="7">
    <location>
        <begin position="341"/>
        <end position="353"/>
    </location>
</feature>
<name>A0A6A4M1G7_9ERIC</name>
<evidence type="ECO:0000256" key="3">
    <source>
        <dbReference type="ARBA" id="ARBA00022664"/>
    </source>
</evidence>
<dbReference type="SMART" id="SM00543">
    <property type="entry name" value="MIF4G"/>
    <property type="match status" value="1"/>
</dbReference>
<evidence type="ECO:0000259" key="9">
    <source>
        <dbReference type="PROSITE" id="PS51366"/>
    </source>
</evidence>
<dbReference type="InterPro" id="IPR003891">
    <property type="entry name" value="Initiation_fac_eIF4g_MI"/>
</dbReference>
<keyword evidence="4" id="KW-0810">Translation regulation</keyword>
<dbReference type="OrthoDB" id="5358475at2759"/>
<keyword evidence="11" id="KW-1185">Reference proteome</keyword>
<evidence type="ECO:0000313" key="11">
    <source>
        <dbReference type="Proteomes" id="UP000428333"/>
    </source>
</evidence>
<comment type="caution">
    <text evidence="10">The sequence shown here is derived from an EMBL/GenBank/DDBJ whole genome shotgun (WGS) entry which is preliminary data.</text>
</comment>
<feature type="region of interest" description="Disordered" evidence="7">
    <location>
        <begin position="886"/>
        <end position="924"/>
    </location>
</feature>
<dbReference type="GO" id="GO:0006417">
    <property type="term" value="P:regulation of translation"/>
    <property type="evidence" value="ECO:0007669"/>
    <property type="project" value="UniProtKB-KW"/>
</dbReference>
<organism evidence="10 11">
    <name type="scientific">Rhododendron williamsianum</name>
    <dbReference type="NCBI Taxonomy" id="262921"/>
    <lineage>
        <taxon>Eukaryota</taxon>
        <taxon>Viridiplantae</taxon>
        <taxon>Streptophyta</taxon>
        <taxon>Embryophyta</taxon>
        <taxon>Tracheophyta</taxon>
        <taxon>Spermatophyta</taxon>
        <taxon>Magnoliopsida</taxon>
        <taxon>eudicotyledons</taxon>
        <taxon>Gunneridae</taxon>
        <taxon>Pentapetalae</taxon>
        <taxon>asterids</taxon>
        <taxon>Ericales</taxon>
        <taxon>Ericaceae</taxon>
        <taxon>Ericoideae</taxon>
        <taxon>Rhodoreae</taxon>
        <taxon>Rhododendron</taxon>
    </lineage>
</organism>
<comment type="subcellular location">
    <subcellularLocation>
        <location evidence="1">Nucleus</location>
    </subcellularLocation>
</comment>
<feature type="transmembrane region" description="Helical" evidence="8">
    <location>
        <begin position="932"/>
        <end position="951"/>
    </location>
</feature>
<evidence type="ECO:0000256" key="7">
    <source>
        <dbReference type="SAM" id="MobiDB-lite"/>
    </source>
</evidence>
<evidence type="ECO:0000256" key="2">
    <source>
        <dbReference type="ARBA" id="ARBA00006856"/>
    </source>
</evidence>
<keyword evidence="8" id="KW-0812">Transmembrane</keyword>
<keyword evidence="8" id="KW-1133">Transmembrane helix</keyword>
<feature type="region of interest" description="Disordered" evidence="7">
    <location>
        <begin position="1"/>
        <end position="356"/>
    </location>
</feature>
<dbReference type="PANTHER" id="PTHR31151">
    <property type="entry name" value="PROLINE-TRNA LIGASE (DUF1680)"/>
    <property type="match status" value="1"/>
</dbReference>
<dbReference type="InterPro" id="IPR016024">
    <property type="entry name" value="ARM-type_fold"/>
</dbReference>
<feature type="compositionally biased region" description="Basic and acidic residues" evidence="7">
    <location>
        <begin position="295"/>
        <end position="339"/>
    </location>
</feature>
<evidence type="ECO:0000256" key="4">
    <source>
        <dbReference type="ARBA" id="ARBA00022845"/>
    </source>
</evidence>
<dbReference type="SUPFAM" id="SSF48371">
    <property type="entry name" value="ARM repeat"/>
    <property type="match status" value="1"/>
</dbReference>
<dbReference type="Proteomes" id="UP000428333">
    <property type="component" value="Linkage Group LG03"/>
</dbReference>
<accession>A0A6A4M1G7</accession>
<feature type="compositionally biased region" description="Acidic residues" evidence="7">
    <location>
        <begin position="908"/>
        <end position="918"/>
    </location>
</feature>
<sequence>MARKHRSDSSDDEDDTERNNSSWRTRRKSNSSGSDENDRTRDAGKRKTDHNRERKDSHRRSDERGKQDEEINDRYNNYEKGSVREDGRVERERGKLDEERIDRFNYKKGSVERVRGKRDRERGDGFEDRGRERHSVRDDDRDKNGDRRMEDGEIFEGKGMGVKKGFEEDRDDRIRSDDRDRKHGREKGGLEEGEVKGHRGREVVDDDDDNNRGRSGRDDRDRKHRREKGGHEDFKVMRQRDKKGNDEDRDDRRRSERDDRGDRDRKHRRVKGGHEDFEDKGHRGRDVVDDDDDDRDQKRIRSERDDGDRKHRRDKGGDGGREYDRSLREEERDGKKANGDQEVQNPTLLQGGNLNVEPVNLGRSGGVYIPPFKLARMMKEVEDKSSVEYQRLTWDALRKSINGLVNKVNATNVKNIIPELFAENLIRGRGLFCRSCMKSQMASPGFTDVFAALVAVVNTKFPEVGDLLLRRIILQLKRAYKRNDKPQLLAAVKFIAHLVNQQVVHELVALELLTLLLDKPTDDSVEVAVGFVTECGSILQDLCPRGLHGIFERFRGILHEGEIDKRVQFLIEGLFAIRKAKFQGYPAVRPELDLVEQEDQLTHEISLQEEEMDPETTLDIFKLDTQFIETEKRYEEVKKAILGDESEDEADSDAGSEDEDDEESDEEDEEQMEIKDETETNLVNLRRTIYLTIMSSVDFEEAGHKLLKIKLEPGQEMELCIMLLECCSQERTYLRYYGLLGQRFCMINKIHQENFEKCFVQQYSMIHRLETNKLRNVAKFFAHLLGTYALPWHVLAYIRLTEEDTTSSSRIFIKILFQELSEHLGIRLLNERLSDPAMQDSFESIFPKDNPKNTRFSINFFTSIGLGGITENLREYLKNMPRLIMQQQKPDDSGSSDSSESDASTAESDSESSSSDESDDRRRKRKRRGMKGFSCFNLLLALVVTGFLLYGCVLGKECTNSPTELSSHTVRSELLSSNNEKWKEEMFSHYHLTPTDESTWSDLLPRKILREEDEFGWVMMYRKMKNPSGFGDVQGGSFLKEVSLHDVRLDPESTHGQAQETNLEYLLMLDVDSLVWSFRKTAGLATPGKAYGGWEEPNGELRGHFVGHYMSASAQMWASTHNNTLEEKMSAVVSALSACQDEMGTGYLSAFPSELFDRFEAVKPVWAPYYTIHKIMAGLLDQYVLAGNAQALMMLTWMTDYFYNRVQNVIAKHSIERHWRSLNEETGGMNDVLYRLYAVTGDSKHLLLAHLFDKPCFLGLLAVKADDISDFHANTHIPIVIGSQMRYEVTGDSLYKEIGTFFMDIVNSSHSYATGGTSVGEFWSDPKRLASTLDTENEESCTTYNMLKGTMELVAIRVKAFMELENPLEYLGWCGIESFSKLGDSIYFEEEGKVPGIYIIQFISSSLNWKSGQILLNQKVEPAVAWNSLFQVSLTISSELKSFGKEVDKERLKEETKSRISEACILYSMDPRRINKIPRLQAFSFCNYMEHSKILFGVKFSNFISASAWSMMQEGSGLQSTLHFRIPLWSLSNGAKAVLNGQDLSLPSPGNFLSVTRKWSAGDKITLELPMSLRIEAIKDDRPEYASIQAILYGPYLLAGLTTGDWHIKTDSAASLSDWITPVPAAYNSHLISLSQESGNSAFVLSNFNHSLTMQKFPESGTDSSLRATFRLLLKDSNPTEFAEAKDFIGKSIMLEPFDFPGMVVTQKGKDGSLSVADSADESISVFRLVSGLDGKPGTVSLELESEEGCFVYSGVNYKAGLSIKLSCMSGSSDAEFEQAVSFVLNDGISKYHPISFVAKGVKRNFVLTPLFTLKDESYTVYFDIQS</sequence>
<reference evidence="10 11" key="1">
    <citation type="journal article" date="2019" name="Genome Biol. Evol.">
        <title>The Rhododendron genome and chromosomal organization provide insight into shared whole-genome duplications across the heath family (Ericaceae).</title>
        <authorList>
            <person name="Soza V.L."/>
            <person name="Lindsley D."/>
            <person name="Waalkes A."/>
            <person name="Ramage E."/>
            <person name="Patwardhan R.P."/>
            <person name="Burton J.N."/>
            <person name="Adey A."/>
            <person name="Kumar A."/>
            <person name="Qiu R."/>
            <person name="Shendure J."/>
            <person name="Hall B."/>
        </authorList>
    </citation>
    <scope>NUCLEOTIDE SEQUENCE [LARGE SCALE GENOMIC DNA]</scope>
    <source>
        <strain evidence="10">RSF 1966-606</strain>
    </source>
</reference>
<feature type="domain" description="MI" evidence="9">
    <location>
        <begin position="684"/>
        <end position="800"/>
    </location>
</feature>
<dbReference type="FunFam" id="1.25.40.180:FF:000004">
    <property type="entry name" value="pre-mRNA-splicing factor CWC22 homolog"/>
    <property type="match status" value="1"/>
</dbReference>
<feature type="compositionally biased region" description="Basic and acidic residues" evidence="7">
    <location>
        <begin position="210"/>
        <end position="221"/>
    </location>
</feature>
<dbReference type="InterPro" id="IPR012878">
    <property type="entry name" value="Beta-AFase-like_GH127_cat"/>
</dbReference>
<gene>
    <name evidence="10" type="ORF">C3L33_04851</name>
</gene>
<protein>
    <recommendedName>
        <fullName evidence="9">MI domain-containing protein</fullName>
    </recommendedName>
</protein>
<dbReference type="Pfam" id="PF20736">
    <property type="entry name" value="Glyco_hydro127M"/>
    <property type="match status" value="1"/>
</dbReference>
<comment type="similarity">
    <text evidence="2">Belongs to the CWC22 family.</text>
</comment>
<keyword evidence="8" id="KW-0472">Membrane</keyword>
<dbReference type="SMART" id="SM00544">
    <property type="entry name" value="MA3"/>
    <property type="match status" value="1"/>
</dbReference>
<feature type="compositionally biased region" description="Acidic residues" evidence="7">
    <location>
        <begin position="644"/>
        <end position="671"/>
    </location>
</feature>
<dbReference type="EMBL" id="QEFC01000585">
    <property type="protein sequence ID" value="KAE9463242.1"/>
    <property type="molecule type" value="Genomic_DNA"/>
</dbReference>
<feature type="compositionally biased region" description="Basic and acidic residues" evidence="7">
    <location>
        <begin position="36"/>
        <end position="151"/>
    </location>
</feature>
<evidence type="ECO:0000256" key="8">
    <source>
        <dbReference type="SAM" id="Phobius"/>
    </source>
</evidence>
<keyword evidence="5" id="KW-0508">mRNA splicing</keyword>
<dbReference type="GO" id="GO:0003723">
    <property type="term" value="F:RNA binding"/>
    <property type="evidence" value="ECO:0007669"/>
    <property type="project" value="InterPro"/>
</dbReference>
<feature type="compositionally biased region" description="Basic and acidic residues" evidence="7">
    <location>
        <begin position="229"/>
        <end position="264"/>
    </location>
</feature>
<dbReference type="InterPro" id="IPR003890">
    <property type="entry name" value="MIF4G-like_typ-3"/>
</dbReference>
<dbReference type="GO" id="GO:0008380">
    <property type="term" value="P:RNA splicing"/>
    <property type="evidence" value="ECO:0007669"/>
    <property type="project" value="UniProtKB-KW"/>
</dbReference>
<dbReference type="PROSITE" id="PS51366">
    <property type="entry name" value="MI"/>
    <property type="match status" value="1"/>
</dbReference>
<feature type="transmembrane region" description="Helical" evidence="8">
    <location>
        <begin position="780"/>
        <end position="800"/>
    </location>
</feature>
<evidence type="ECO:0000256" key="1">
    <source>
        <dbReference type="ARBA" id="ARBA00004123"/>
    </source>
</evidence>
<dbReference type="InterPro" id="IPR049046">
    <property type="entry name" value="Beta-AFase-like_GH127_middle"/>
</dbReference>
<dbReference type="GO" id="GO:0005634">
    <property type="term" value="C:nucleus"/>
    <property type="evidence" value="ECO:0007669"/>
    <property type="project" value="UniProtKB-SubCell"/>
</dbReference>
<keyword evidence="6" id="KW-0539">Nucleus</keyword>
<keyword evidence="3" id="KW-0507">mRNA processing</keyword>
<dbReference type="Pfam" id="PF02847">
    <property type="entry name" value="MA3"/>
    <property type="match status" value="1"/>
</dbReference>
<feature type="compositionally biased region" description="Low complexity" evidence="7">
    <location>
        <begin position="893"/>
        <end position="907"/>
    </location>
</feature>
<evidence type="ECO:0000256" key="5">
    <source>
        <dbReference type="ARBA" id="ARBA00023187"/>
    </source>
</evidence>
<dbReference type="Pfam" id="PF07944">
    <property type="entry name" value="Beta-AFase-like_GH127_cat"/>
    <property type="match status" value="1"/>
</dbReference>
<dbReference type="Gene3D" id="1.25.40.180">
    <property type="match status" value="1"/>
</dbReference>
<feature type="non-terminal residue" evidence="10">
    <location>
        <position position="1"/>
    </location>
</feature>
<feature type="compositionally biased region" description="Basic and acidic residues" evidence="7">
    <location>
        <begin position="272"/>
        <end position="287"/>
    </location>
</feature>